<organism evidence="2">
    <name type="scientific">uncultured Rubrobacteraceae bacterium</name>
    <dbReference type="NCBI Taxonomy" id="349277"/>
    <lineage>
        <taxon>Bacteria</taxon>
        <taxon>Bacillati</taxon>
        <taxon>Actinomycetota</taxon>
        <taxon>Rubrobacteria</taxon>
        <taxon>Rubrobacterales</taxon>
        <taxon>Rubrobacteraceae</taxon>
        <taxon>environmental samples</taxon>
    </lineage>
</organism>
<dbReference type="GO" id="GO:0008757">
    <property type="term" value="F:S-adenosylmethionine-dependent methyltransferase activity"/>
    <property type="evidence" value="ECO:0007669"/>
    <property type="project" value="InterPro"/>
</dbReference>
<proteinExistence type="predicted"/>
<dbReference type="SUPFAM" id="SSF53335">
    <property type="entry name" value="S-adenosyl-L-methionine-dependent methyltransferases"/>
    <property type="match status" value="1"/>
</dbReference>
<evidence type="ECO:0000259" key="1">
    <source>
        <dbReference type="Pfam" id="PF08241"/>
    </source>
</evidence>
<dbReference type="CDD" id="cd02440">
    <property type="entry name" value="AdoMet_MTases"/>
    <property type="match status" value="1"/>
</dbReference>
<dbReference type="InterPro" id="IPR029063">
    <property type="entry name" value="SAM-dependent_MTases_sf"/>
</dbReference>
<name>A0A6J4QKK4_9ACTN</name>
<evidence type="ECO:0000313" key="2">
    <source>
        <dbReference type="EMBL" id="CAA9447117.1"/>
    </source>
</evidence>
<dbReference type="AlphaFoldDB" id="A0A6J4QKK4"/>
<gene>
    <name evidence="2" type="ORF">AVDCRST_MAG78-2991</name>
</gene>
<reference evidence="2" key="1">
    <citation type="submission" date="2020-02" db="EMBL/GenBank/DDBJ databases">
        <authorList>
            <person name="Meier V. D."/>
        </authorList>
    </citation>
    <scope>NUCLEOTIDE SEQUENCE</scope>
    <source>
        <strain evidence="2">AVDCRST_MAG78</strain>
    </source>
</reference>
<dbReference type="PANTHER" id="PTHR43464">
    <property type="entry name" value="METHYLTRANSFERASE"/>
    <property type="match status" value="1"/>
</dbReference>
<dbReference type="Pfam" id="PF08241">
    <property type="entry name" value="Methyltransf_11"/>
    <property type="match status" value="1"/>
</dbReference>
<accession>A0A6J4QKK4</accession>
<feature type="domain" description="Methyltransferase type 11" evidence="1">
    <location>
        <begin position="79"/>
        <end position="193"/>
    </location>
</feature>
<dbReference type="Gene3D" id="3.40.50.150">
    <property type="entry name" value="Vaccinia Virus protein VP39"/>
    <property type="match status" value="1"/>
</dbReference>
<dbReference type="EMBL" id="CADCVB010000195">
    <property type="protein sequence ID" value="CAA9447117.1"/>
    <property type="molecule type" value="Genomic_DNA"/>
</dbReference>
<sequence>MRPIGSFIAQRIPPRIKPTVRRIYHLPEDILGFLLGRRDPLTPPKGRIFFGGGPYNEIGEEFLRHFVELGDLRPDERVLDLGCGIGRMAVPLTRYLGEEGSYEGFDVFPKGISWCQENITPRYPNFRFRVADIHNKEYNPGGKFAASEYELPYDDASFDFVFLTSVFTHLLPDEVDNYLSQIRRVLAPGGRCLASFFLLNEESLGLLRSGSSTIDFKHDFGEYRTKSASTPEAAVAYPEDFIRSLYTEHGLMIDDPIRYGSWPGREDFLSYQDIVIALKRETP</sequence>
<protein>
    <recommendedName>
        <fullName evidence="1">Methyltransferase type 11 domain-containing protein</fullName>
    </recommendedName>
</protein>
<dbReference type="InterPro" id="IPR013216">
    <property type="entry name" value="Methyltransf_11"/>
</dbReference>